<feature type="region of interest" description="Disordered" evidence="1">
    <location>
        <begin position="82"/>
        <end position="110"/>
    </location>
</feature>
<name>A0A0V1N319_9BILA</name>
<protein>
    <submittedName>
        <fullName evidence="2">Uncharacterized protein</fullName>
    </submittedName>
</protein>
<evidence type="ECO:0000256" key="1">
    <source>
        <dbReference type="SAM" id="MobiDB-lite"/>
    </source>
</evidence>
<dbReference type="OrthoDB" id="10377446at2759"/>
<sequence>MSQARENTPTEENMAKGIVKKLDARRTRLAFMSEIVRIRDDVKERFKEVIGLLQPSAPGGRVTDRRRAVGQDADLERVLQEVRCSSARGQRENPSGDSPVKSTKVLQMST</sequence>
<comment type="caution">
    <text evidence="2">The sequence shown here is derived from an EMBL/GenBank/DDBJ whole genome shotgun (WGS) entry which is preliminary data.</text>
</comment>
<keyword evidence="3" id="KW-1185">Reference proteome</keyword>
<dbReference type="EMBL" id="JYDO01000013">
    <property type="protein sequence ID" value="KRZ78363.1"/>
    <property type="molecule type" value="Genomic_DNA"/>
</dbReference>
<gene>
    <name evidence="2" type="ORF">T10_11521</name>
</gene>
<proteinExistence type="predicted"/>
<accession>A0A0V1N319</accession>
<reference evidence="2 3" key="1">
    <citation type="submission" date="2015-01" db="EMBL/GenBank/DDBJ databases">
        <title>Evolution of Trichinella species and genotypes.</title>
        <authorList>
            <person name="Korhonen P.K."/>
            <person name="Edoardo P."/>
            <person name="Giuseppe L.R."/>
            <person name="Gasser R.B."/>
        </authorList>
    </citation>
    <scope>NUCLEOTIDE SEQUENCE [LARGE SCALE GENOMIC DNA]</scope>
    <source>
        <strain evidence="2">ISS1980</strain>
    </source>
</reference>
<feature type="compositionally biased region" description="Polar residues" evidence="1">
    <location>
        <begin position="92"/>
        <end position="110"/>
    </location>
</feature>
<evidence type="ECO:0000313" key="2">
    <source>
        <dbReference type="EMBL" id="KRZ78363.1"/>
    </source>
</evidence>
<dbReference type="AlphaFoldDB" id="A0A0V1N319"/>
<dbReference type="Proteomes" id="UP000054843">
    <property type="component" value="Unassembled WGS sequence"/>
</dbReference>
<organism evidence="2 3">
    <name type="scientific">Trichinella papuae</name>
    <dbReference type="NCBI Taxonomy" id="268474"/>
    <lineage>
        <taxon>Eukaryota</taxon>
        <taxon>Metazoa</taxon>
        <taxon>Ecdysozoa</taxon>
        <taxon>Nematoda</taxon>
        <taxon>Enoplea</taxon>
        <taxon>Dorylaimia</taxon>
        <taxon>Trichinellida</taxon>
        <taxon>Trichinellidae</taxon>
        <taxon>Trichinella</taxon>
    </lineage>
</organism>
<evidence type="ECO:0000313" key="3">
    <source>
        <dbReference type="Proteomes" id="UP000054843"/>
    </source>
</evidence>